<reference evidence="2" key="2">
    <citation type="journal article" date="2011" name="Proc. Natl. Acad. Sci. U.S.A.">
        <title>Obligate biotrophy features unraveled by the genomic analysis of rust fungi.</title>
        <authorList>
            <person name="Duplessis S."/>
            <person name="Cuomo C.A."/>
            <person name="Lin Y.-C."/>
            <person name="Aerts A."/>
            <person name="Tisserant E."/>
            <person name="Veneault-Fourrey C."/>
            <person name="Joly D.L."/>
            <person name="Hacquard S."/>
            <person name="Amselem J."/>
            <person name="Cantarel B.L."/>
            <person name="Chiu R."/>
            <person name="Coutinho P.M."/>
            <person name="Feau N."/>
            <person name="Field M."/>
            <person name="Frey P."/>
            <person name="Gelhaye E."/>
            <person name="Goldberg J."/>
            <person name="Grabherr M.G."/>
            <person name="Kodira C.D."/>
            <person name="Kohler A."/>
            <person name="Kuees U."/>
            <person name="Lindquist E.A."/>
            <person name="Lucas S.M."/>
            <person name="Mago R."/>
            <person name="Mauceli E."/>
            <person name="Morin E."/>
            <person name="Murat C."/>
            <person name="Pangilinan J.L."/>
            <person name="Park R."/>
            <person name="Pearson M."/>
            <person name="Quesneville H."/>
            <person name="Rouhier N."/>
            <person name="Sakthikumar S."/>
            <person name="Salamov A.A."/>
            <person name="Schmutz J."/>
            <person name="Selles B."/>
            <person name="Shapiro H."/>
            <person name="Tanguay P."/>
            <person name="Tuskan G.A."/>
            <person name="Henrissat B."/>
            <person name="Van de Peer Y."/>
            <person name="Rouze P."/>
            <person name="Ellis J.G."/>
            <person name="Dodds P.N."/>
            <person name="Schein J.E."/>
            <person name="Zhong S."/>
            <person name="Hamelin R.C."/>
            <person name="Grigoriev I.V."/>
            <person name="Szabo L.J."/>
            <person name="Martin F."/>
        </authorList>
    </citation>
    <scope>NUCLEOTIDE SEQUENCE [LARGE SCALE GENOMIC DNA]</scope>
    <source>
        <strain evidence="2">CRL 75-36-700-3 / race SCCL</strain>
    </source>
</reference>
<protein>
    <submittedName>
        <fullName evidence="1">Uncharacterized protein</fullName>
    </submittedName>
</protein>
<keyword evidence="2" id="KW-1185">Reference proteome</keyword>
<dbReference type="KEGG" id="pgr:PGTG_12217"/>
<dbReference type="HOGENOM" id="CLU_2211266_0_0_1"/>
<dbReference type="AlphaFoldDB" id="E3KPM6"/>
<reference key="1">
    <citation type="submission" date="2007-01" db="EMBL/GenBank/DDBJ databases">
        <title>The Genome Sequence of Puccinia graminis f. sp. tritici Strain CRL 75-36-700-3.</title>
        <authorList>
            <consortium name="The Broad Institute Genome Sequencing Platform"/>
            <person name="Birren B."/>
            <person name="Lander E."/>
            <person name="Galagan J."/>
            <person name="Nusbaum C."/>
            <person name="Devon K."/>
            <person name="Cuomo C."/>
            <person name="Jaffe D."/>
            <person name="Butler J."/>
            <person name="Alvarez P."/>
            <person name="Gnerre S."/>
            <person name="Grabherr M."/>
            <person name="Mauceli E."/>
            <person name="Brockman W."/>
            <person name="Young S."/>
            <person name="LaButti K."/>
            <person name="Sykes S."/>
            <person name="DeCaprio D."/>
            <person name="Crawford M."/>
            <person name="Koehrsen M."/>
            <person name="Engels R."/>
            <person name="Montgomery P."/>
            <person name="Pearson M."/>
            <person name="Howarth C."/>
            <person name="Larson L."/>
            <person name="White J."/>
            <person name="Zeng Q."/>
            <person name="Kodira C."/>
            <person name="Yandava C."/>
            <person name="Alvarado L."/>
            <person name="O'Leary S."/>
            <person name="Szabo L."/>
            <person name="Dean R."/>
            <person name="Schein J."/>
        </authorList>
    </citation>
    <scope>NUCLEOTIDE SEQUENCE</scope>
    <source>
        <strain>CRL 75-36-700-3</strain>
    </source>
</reference>
<dbReference type="RefSeq" id="XP_003330680.1">
    <property type="nucleotide sequence ID" value="XM_003330632.1"/>
</dbReference>
<sequence length="107" mass="12097">MASPESCETRIDVWSWPKKNSEPATPACGREDSAQINLLISWILYSCSDHLTHLGWIGTCFLLLLYFDCLQVHFDRPLLSPSTIQRDELFNPCYIHVYQGGAAAPKP</sequence>
<dbReference type="GeneID" id="10540272"/>
<dbReference type="Proteomes" id="UP000008783">
    <property type="component" value="Unassembled WGS sequence"/>
</dbReference>
<evidence type="ECO:0000313" key="2">
    <source>
        <dbReference type="Proteomes" id="UP000008783"/>
    </source>
</evidence>
<organism evidence="1 2">
    <name type="scientific">Puccinia graminis f. sp. tritici (strain CRL 75-36-700-3 / race SCCL)</name>
    <name type="common">Black stem rust fungus</name>
    <dbReference type="NCBI Taxonomy" id="418459"/>
    <lineage>
        <taxon>Eukaryota</taxon>
        <taxon>Fungi</taxon>
        <taxon>Dikarya</taxon>
        <taxon>Basidiomycota</taxon>
        <taxon>Pucciniomycotina</taxon>
        <taxon>Pucciniomycetes</taxon>
        <taxon>Pucciniales</taxon>
        <taxon>Pucciniaceae</taxon>
        <taxon>Puccinia</taxon>
    </lineage>
</organism>
<proteinExistence type="predicted"/>
<accession>E3KPM6</accession>
<dbReference type="InParanoid" id="E3KPM6"/>
<gene>
    <name evidence="1" type="ORF">PGTG_12217</name>
</gene>
<name>E3KPM6_PUCGT</name>
<evidence type="ECO:0000313" key="1">
    <source>
        <dbReference type="EMBL" id="EFP86261.1"/>
    </source>
</evidence>
<dbReference type="VEuPathDB" id="FungiDB:PGTG_12217"/>
<dbReference type="EMBL" id="DS178299">
    <property type="protein sequence ID" value="EFP86261.1"/>
    <property type="molecule type" value="Genomic_DNA"/>
</dbReference>